<dbReference type="InterPro" id="IPR011664">
    <property type="entry name" value="Abi_system_AbiD/AbiF-like"/>
</dbReference>
<protein>
    <recommendedName>
        <fullName evidence="3">Abi-like protein</fullName>
    </recommendedName>
</protein>
<keyword evidence="2" id="KW-1185">Reference proteome</keyword>
<evidence type="ECO:0000313" key="1">
    <source>
        <dbReference type="EMBL" id="CZQ83547.1"/>
    </source>
</evidence>
<dbReference type="EMBL" id="FJNE01000001">
    <property type="protein sequence ID" value="CZQ83547.1"/>
    <property type="molecule type" value="Genomic_DNA"/>
</dbReference>
<proteinExistence type="predicted"/>
<gene>
    <name evidence="1" type="ORF">Tpal_459</name>
</gene>
<dbReference type="Proteomes" id="UP000242754">
    <property type="component" value="Unassembled WGS sequence"/>
</dbReference>
<evidence type="ECO:0000313" key="2">
    <source>
        <dbReference type="Proteomes" id="UP000242754"/>
    </source>
</evidence>
<sequence length="335" mass="39342">MSDNIPFKSFEEQLVKIQEKNIDIISEDFTINSLKNHSYYTLINGYKHLFLKPGETDIMIDGTCFEDFSVAYYIDTNISSLIFKYILFIERGLRTRVSYVVANTFGVENTGDNSYLKRGLYLDSRRLRGSTLRDLDDCIRNCKQGSVTYYYKENKANIPPWIVVNDISFFNTISWFEILPYDFKQMILTDYFNNSELPERGHADFLYYSMNFLRDYRNIAAHGKRNFKEKIKHYISPGNSLQFFGTTLLTQSDIDNGFGFKDLYTVIILILKYTFDEVVLSNFVQELLVSLLPYIDSETYEPNKLINGKNIYQILNIPENTMTRIFTYIEELYAK</sequence>
<evidence type="ECO:0008006" key="3">
    <source>
        <dbReference type="Google" id="ProtNLM"/>
    </source>
</evidence>
<dbReference type="Pfam" id="PF07751">
    <property type="entry name" value="Abi_2"/>
    <property type="match status" value="1"/>
</dbReference>
<dbReference type="OrthoDB" id="5363652at2"/>
<reference evidence="1 2" key="1">
    <citation type="submission" date="2016-02" db="EMBL/GenBank/DDBJ databases">
        <authorList>
            <person name="Wen L."/>
            <person name="He K."/>
            <person name="Yang H."/>
        </authorList>
    </citation>
    <scope>NUCLEOTIDE SEQUENCE [LARGE SCALE GENOMIC DNA]</scope>
    <source>
        <strain evidence="1">Trichococcus palustris</strain>
    </source>
</reference>
<name>A0A143Y777_9LACT</name>
<accession>A0A143Y777</accession>
<organism evidence="1 2">
    <name type="scientific">Trichococcus palustris</name>
    <dbReference type="NCBI Taxonomy" id="140314"/>
    <lineage>
        <taxon>Bacteria</taxon>
        <taxon>Bacillati</taxon>
        <taxon>Bacillota</taxon>
        <taxon>Bacilli</taxon>
        <taxon>Lactobacillales</taxon>
        <taxon>Carnobacteriaceae</taxon>
        <taxon>Trichococcus</taxon>
    </lineage>
</organism>
<dbReference type="RefSeq" id="WP_087030773.1">
    <property type="nucleotide sequence ID" value="NZ_FJNE01000001.1"/>
</dbReference>
<dbReference type="AlphaFoldDB" id="A0A143Y777"/>
<dbReference type="STRING" id="140314.SAMN04488076_103169"/>